<keyword evidence="9" id="KW-0804">Transcription</keyword>
<dbReference type="GO" id="GO:0008270">
    <property type="term" value="F:zinc ion binding"/>
    <property type="evidence" value="ECO:0007669"/>
    <property type="project" value="UniProtKB-KW"/>
</dbReference>
<name>A0A4W5PKR9_9TELE</name>
<feature type="compositionally biased region" description="Basic and acidic residues" evidence="12">
    <location>
        <begin position="414"/>
        <end position="424"/>
    </location>
</feature>
<reference evidence="14" key="2">
    <citation type="submission" date="2025-08" db="UniProtKB">
        <authorList>
            <consortium name="Ensembl"/>
        </authorList>
    </citation>
    <scope>IDENTIFICATION</scope>
</reference>
<feature type="domain" description="C2H2-type" evidence="13">
    <location>
        <begin position="391"/>
        <end position="419"/>
    </location>
</feature>
<feature type="domain" description="C2H2-type" evidence="13">
    <location>
        <begin position="363"/>
        <end position="390"/>
    </location>
</feature>
<dbReference type="PROSITE" id="PS50157">
    <property type="entry name" value="ZINC_FINGER_C2H2_2"/>
    <property type="match status" value="7"/>
</dbReference>
<feature type="region of interest" description="Disordered" evidence="12">
    <location>
        <begin position="83"/>
        <end position="133"/>
    </location>
</feature>
<comment type="subcellular location">
    <subcellularLocation>
        <location evidence="1">Nucleus</location>
    </subcellularLocation>
</comment>
<dbReference type="STRING" id="62062.ENSHHUP00000064037"/>
<dbReference type="Gene3D" id="3.30.160.60">
    <property type="entry name" value="Classic Zinc Finger"/>
    <property type="match status" value="7"/>
</dbReference>
<evidence type="ECO:0000256" key="8">
    <source>
        <dbReference type="ARBA" id="ARBA00023125"/>
    </source>
</evidence>
<dbReference type="FunFam" id="3.30.160.60:FF:002343">
    <property type="entry name" value="Zinc finger protein 33A"/>
    <property type="match status" value="1"/>
</dbReference>
<dbReference type="GO" id="GO:0006357">
    <property type="term" value="P:regulation of transcription by RNA polymerase II"/>
    <property type="evidence" value="ECO:0007669"/>
    <property type="project" value="TreeGrafter"/>
</dbReference>
<evidence type="ECO:0000256" key="4">
    <source>
        <dbReference type="ARBA" id="ARBA00022737"/>
    </source>
</evidence>
<feature type="domain" description="C2H2-type" evidence="13">
    <location>
        <begin position="335"/>
        <end position="362"/>
    </location>
</feature>
<dbReference type="Proteomes" id="UP000314982">
    <property type="component" value="Unassembled WGS sequence"/>
</dbReference>
<dbReference type="FunFam" id="3.30.160.60:FF:000096">
    <property type="entry name" value="Zinc finger and BTB domain-containing protein 18 isoform 1"/>
    <property type="match status" value="1"/>
</dbReference>
<reference evidence="15" key="1">
    <citation type="submission" date="2018-06" db="EMBL/GenBank/DDBJ databases">
        <title>Genome assembly of Danube salmon.</title>
        <authorList>
            <person name="Macqueen D.J."/>
            <person name="Gundappa M.K."/>
        </authorList>
    </citation>
    <scope>NUCLEOTIDE SEQUENCE [LARGE SCALE GENOMIC DNA]</scope>
</reference>
<keyword evidence="15" id="KW-1185">Reference proteome</keyword>
<comment type="similarity">
    <text evidence="2">Belongs to the krueppel C2H2-type zinc-finger protein family.</text>
</comment>
<evidence type="ECO:0000313" key="14">
    <source>
        <dbReference type="Ensembl" id="ENSHHUP00000064037.1"/>
    </source>
</evidence>
<feature type="domain" description="C2H2-type" evidence="13">
    <location>
        <begin position="271"/>
        <end position="298"/>
    </location>
</feature>
<feature type="compositionally biased region" description="Acidic residues" evidence="12">
    <location>
        <begin position="96"/>
        <end position="107"/>
    </location>
</feature>
<evidence type="ECO:0000256" key="7">
    <source>
        <dbReference type="ARBA" id="ARBA00023015"/>
    </source>
</evidence>
<dbReference type="InterPro" id="IPR036236">
    <property type="entry name" value="Znf_C2H2_sf"/>
</dbReference>
<protein>
    <recommendedName>
        <fullName evidence="13">C2H2-type domain-containing protein</fullName>
    </recommendedName>
</protein>
<dbReference type="Ensembl" id="ENSHHUT00000066205.1">
    <property type="protein sequence ID" value="ENSHHUP00000064037.1"/>
    <property type="gene ID" value="ENSHHUG00000037826.1"/>
</dbReference>
<dbReference type="PANTHER" id="PTHR24390:SF235">
    <property type="entry name" value="GH09339P-RELATED"/>
    <property type="match status" value="1"/>
</dbReference>
<feature type="domain" description="C2H2-type" evidence="13">
    <location>
        <begin position="299"/>
        <end position="327"/>
    </location>
</feature>
<dbReference type="FunFam" id="3.30.160.60:FF:000045">
    <property type="entry name" value="ZFP69 zinc finger protein B"/>
    <property type="match status" value="1"/>
</dbReference>
<evidence type="ECO:0000256" key="3">
    <source>
        <dbReference type="ARBA" id="ARBA00022723"/>
    </source>
</evidence>
<evidence type="ECO:0000259" key="13">
    <source>
        <dbReference type="PROSITE" id="PS50157"/>
    </source>
</evidence>
<dbReference type="PANTHER" id="PTHR24390">
    <property type="entry name" value="ZINC FINGER PROTEIN"/>
    <property type="match status" value="1"/>
</dbReference>
<keyword evidence="6" id="KW-0862">Zinc</keyword>
<feature type="domain" description="C2H2-type" evidence="13">
    <location>
        <begin position="239"/>
        <end position="266"/>
    </location>
</feature>
<dbReference type="FunFam" id="3.30.160.60:FF:000100">
    <property type="entry name" value="Zinc finger 45-like"/>
    <property type="match status" value="1"/>
</dbReference>
<evidence type="ECO:0000256" key="12">
    <source>
        <dbReference type="SAM" id="MobiDB-lite"/>
    </source>
</evidence>
<dbReference type="PROSITE" id="PS00028">
    <property type="entry name" value="ZINC_FINGER_C2H2_1"/>
    <property type="match status" value="6"/>
</dbReference>
<keyword evidence="8" id="KW-0238">DNA-binding</keyword>
<evidence type="ECO:0000256" key="5">
    <source>
        <dbReference type="ARBA" id="ARBA00022771"/>
    </source>
</evidence>
<dbReference type="InterPro" id="IPR013087">
    <property type="entry name" value="Znf_C2H2_type"/>
</dbReference>
<proteinExistence type="inferred from homology"/>
<dbReference type="FunFam" id="3.30.160.60:FF:001325">
    <property type="entry name" value="zinc finger protein 200"/>
    <property type="match status" value="1"/>
</dbReference>
<evidence type="ECO:0000256" key="1">
    <source>
        <dbReference type="ARBA" id="ARBA00004123"/>
    </source>
</evidence>
<evidence type="ECO:0000256" key="2">
    <source>
        <dbReference type="ARBA" id="ARBA00006991"/>
    </source>
</evidence>
<dbReference type="SMART" id="SM00355">
    <property type="entry name" value="ZnF_C2H2"/>
    <property type="match status" value="7"/>
</dbReference>
<dbReference type="GO" id="GO:0005634">
    <property type="term" value="C:nucleus"/>
    <property type="evidence" value="ECO:0007669"/>
    <property type="project" value="UniProtKB-SubCell"/>
</dbReference>
<feature type="domain" description="C2H2-type" evidence="13">
    <location>
        <begin position="210"/>
        <end position="237"/>
    </location>
</feature>
<evidence type="ECO:0000256" key="9">
    <source>
        <dbReference type="ARBA" id="ARBA00023163"/>
    </source>
</evidence>
<keyword evidence="7" id="KW-0805">Transcription regulation</keyword>
<evidence type="ECO:0000313" key="15">
    <source>
        <dbReference type="Proteomes" id="UP000314982"/>
    </source>
</evidence>
<dbReference type="Pfam" id="PF00096">
    <property type="entry name" value="zf-C2H2"/>
    <property type="match status" value="7"/>
</dbReference>
<feature type="region of interest" description="Disordered" evidence="12">
    <location>
        <begin position="404"/>
        <end position="442"/>
    </location>
</feature>
<keyword evidence="5 11" id="KW-0863">Zinc-finger</keyword>
<dbReference type="GO" id="GO:0000978">
    <property type="term" value="F:RNA polymerase II cis-regulatory region sequence-specific DNA binding"/>
    <property type="evidence" value="ECO:0007669"/>
    <property type="project" value="TreeGrafter"/>
</dbReference>
<keyword evidence="4" id="KW-0677">Repeat</keyword>
<dbReference type="SUPFAM" id="SSF57667">
    <property type="entry name" value="beta-beta-alpha zinc fingers"/>
    <property type="match status" value="4"/>
</dbReference>
<evidence type="ECO:0000256" key="11">
    <source>
        <dbReference type="PROSITE-ProRule" id="PRU00042"/>
    </source>
</evidence>
<evidence type="ECO:0000256" key="6">
    <source>
        <dbReference type="ARBA" id="ARBA00022833"/>
    </source>
</evidence>
<keyword evidence="10" id="KW-0539">Nucleus</keyword>
<accession>A0A4W5PKR9</accession>
<dbReference type="GO" id="GO:0003700">
    <property type="term" value="F:DNA-binding transcription factor activity"/>
    <property type="evidence" value="ECO:0007669"/>
    <property type="project" value="TreeGrafter"/>
</dbReference>
<reference evidence="14" key="3">
    <citation type="submission" date="2025-09" db="UniProtKB">
        <authorList>
            <consortium name="Ensembl"/>
        </authorList>
    </citation>
    <scope>IDENTIFICATION</scope>
</reference>
<evidence type="ECO:0000256" key="10">
    <source>
        <dbReference type="ARBA" id="ARBA00023242"/>
    </source>
</evidence>
<dbReference type="AlphaFoldDB" id="A0A4W5PKR9"/>
<sequence length="460" mass="51898">MSQKKGTLMDEIEKSLWNLTEDNLRSLCERYGHDASEVKGIDHRSLRRKIMEEMWDNTDSMKSEEQGISWLVRLKEDIRRIQEDASGAPIRPSKADDDDPADCDAGDTDWLPSNGLEAEPMSPSQSDDCDAADCDEELDREVRDWMASNGLEVELSPEKHTLEQKDKCRPPKTLCCASPGSALIWGLKRVSVQLMDCRKPPGQKTCKKTHSCAQCGKSFATKDILERHLLTQTGEKQKNICAECGKVFSTFSSLTRHLKTHAEEKCHVSETTCSECSKTFSTHSSLKRHLLTHTGEKPYVCPRCKKGFNDPGNLKKHIRRAHPGEKLGVERLYREPCPHCGEKFSTKKALEEHLVTHTGEKPHQCSDCGKGFNELSSLKRHLRTHTGEKPYVCPRCGKPFNDPGNLKKHIKRTHSGEYSKEKPSENNVGSSEQEESVKKPVLHPCSHCGKKLSTRTRLNI</sequence>
<organism evidence="14 15">
    <name type="scientific">Hucho hucho</name>
    <name type="common">huchen</name>
    <dbReference type="NCBI Taxonomy" id="62062"/>
    <lineage>
        <taxon>Eukaryota</taxon>
        <taxon>Metazoa</taxon>
        <taxon>Chordata</taxon>
        <taxon>Craniata</taxon>
        <taxon>Vertebrata</taxon>
        <taxon>Euteleostomi</taxon>
        <taxon>Actinopterygii</taxon>
        <taxon>Neopterygii</taxon>
        <taxon>Teleostei</taxon>
        <taxon>Protacanthopterygii</taxon>
        <taxon>Salmoniformes</taxon>
        <taxon>Salmonidae</taxon>
        <taxon>Salmoninae</taxon>
        <taxon>Hucho</taxon>
    </lineage>
</organism>
<dbReference type="FunFam" id="3.30.160.60:FF:002063">
    <property type="entry name" value="RB associated KRAB zinc finger"/>
    <property type="match status" value="1"/>
</dbReference>
<dbReference type="GeneTree" id="ENSGT00940000162287"/>
<dbReference type="FunFam" id="3.30.160.60:FF:000145">
    <property type="entry name" value="Zinc finger protein 574"/>
    <property type="match status" value="1"/>
</dbReference>
<keyword evidence="3" id="KW-0479">Metal-binding</keyword>